<gene>
    <name evidence="1" type="ORF">EZS28_021010</name>
</gene>
<dbReference type="AlphaFoldDB" id="A0A5J4VLY4"/>
<name>A0A5J4VLY4_9EUKA</name>
<protein>
    <submittedName>
        <fullName evidence="1">Uncharacterized protein</fullName>
    </submittedName>
</protein>
<evidence type="ECO:0000313" key="1">
    <source>
        <dbReference type="EMBL" id="KAA6383464.1"/>
    </source>
</evidence>
<proteinExistence type="predicted"/>
<comment type="caution">
    <text evidence="1">The sequence shown here is derived from an EMBL/GenBank/DDBJ whole genome shotgun (WGS) entry which is preliminary data.</text>
</comment>
<dbReference type="Proteomes" id="UP000324800">
    <property type="component" value="Unassembled WGS sequence"/>
</dbReference>
<dbReference type="EMBL" id="SNRW01006232">
    <property type="protein sequence ID" value="KAA6383464.1"/>
    <property type="molecule type" value="Genomic_DNA"/>
</dbReference>
<sequence>MSAMDGTRKHLFFHTPDSRLRLLVEQNITPPQYNENITLDVEDKYRILSIDINDLQYEWSLQLQRYKNASSLVGLQDQLSVKNAALLFVRRHIYYVSKLQNELIQLLVSIENMGLKCIFFARKEKSNNGSI</sequence>
<accession>A0A5J4VLY4</accession>
<evidence type="ECO:0000313" key="2">
    <source>
        <dbReference type="Proteomes" id="UP000324800"/>
    </source>
</evidence>
<reference evidence="1 2" key="1">
    <citation type="submission" date="2019-03" db="EMBL/GenBank/DDBJ databases">
        <title>Single cell metagenomics reveals metabolic interactions within the superorganism composed of flagellate Streblomastix strix and complex community of Bacteroidetes bacteria on its surface.</title>
        <authorList>
            <person name="Treitli S.C."/>
            <person name="Kolisko M."/>
            <person name="Husnik F."/>
            <person name="Keeling P."/>
            <person name="Hampl V."/>
        </authorList>
    </citation>
    <scope>NUCLEOTIDE SEQUENCE [LARGE SCALE GENOMIC DNA]</scope>
    <source>
        <strain evidence="1">ST1C</strain>
    </source>
</reference>
<organism evidence="1 2">
    <name type="scientific">Streblomastix strix</name>
    <dbReference type="NCBI Taxonomy" id="222440"/>
    <lineage>
        <taxon>Eukaryota</taxon>
        <taxon>Metamonada</taxon>
        <taxon>Preaxostyla</taxon>
        <taxon>Oxymonadida</taxon>
        <taxon>Streblomastigidae</taxon>
        <taxon>Streblomastix</taxon>
    </lineage>
</organism>